<evidence type="ECO:0000313" key="4">
    <source>
        <dbReference type="EMBL" id="SES64521.1"/>
    </source>
</evidence>
<gene>
    <name evidence="4" type="ORF">SAMN05660297_00068</name>
</gene>
<keyword evidence="1" id="KW-0175">Coiled coil</keyword>
<keyword evidence="5" id="KW-1185">Reference proteome</keyword>
<dbReference type="Proteomes" id="UP000199568">
    <property type="component" value="Unassembled WGS sequence"/>
</dbReference>
<accession>A0A1H9Y710</accession>
<dbReference type="STRING" id="426128.SAMN05660297_00068"/>
<name>A0A1H9Y710_9FIRM</name>
<reference evidence="4 5" key="1">
    <citation type="submission" date="2016-10" db="EMBL/GenBank/DDBJ databases">
        <authorList>
            <person name="de Groot N.N."/>
        </authorList>
    </citation>
    <scope>NUCLEOTIDE SEQUENCE [LARGE SCALE GENOMIC DNA]</scope>
    <source>
        <strain evidence="4 5">DSM 18979</strain>
    </source>
</reference>
<evidence type="ECO:0000313" key="5">
    <source>
        <dbReference type="Proteomes" id="UP000199568"/>
    </source>
</evidence>
<organism evidence="4 5">
    <name type="scientific">Natronincola peptidivorans</name>
    <dbReference type="NCBI Taxonomy" id="426128"/>
    <lineage>
        <taxon>Bacteria</taxon>
        <taxon>Bacillati</taxon>
        <taxon>Bacillota</taxon>
        <taxon>Clostridia</taxon>
        <taxon>Peptostreptococcales</taxon>
        <taxon>Natronincolaceae</taxon>
        <taxon>Natronincola</taxon>
    </lineage>
</organism>
<feature type="transmembrane region" description="Helical" evidence="3">
    <location>
        <begin position="36"/>
        <end position="58"/>
    </location>
</feature>
<feature type="coiled-coil region" evidence="1">
    <location>
        <begin position="66"/>
        <end position="93"/>
    </location>
</feature>
<evidence type="ECO:0000256" key="3">
    <source>
        <dbReference type="SAM" id="Phobius"/>
    </source>
</evidence>
<evidence type="ECO:0000256" key="2">
    <source>
        <dbReference type="SAM" id="MobiDB-lite"/>
    </source>
</evidence>
<feature type="compositionally biased region" description="Low complexity" evidence="2">
    <location>
        <begin position="12"/>
        <end position="22"/>
    </location>
</feature>
<dbReference type="OrthoDB" id="1757177at2"/>
<keyword evidence="3" id="KW-0812">Transmembrane</keyword>
<proteinExistence type="predicted"/>
<protein>
    <recommendedName>
        <fullName evidence="6">Cell division protein FtsL</fullName>
    </recommendedName>
</protein>
<evidence type="ECO:0000256" key="1">
    <source>
        <dbReference type="SAM" id="Coils"/>
    </source>
</evidence>
<sequence>MVVARKKYDYAQPQEQQQQQQFKKPKPKRSYRFEKIVVSIGIIAALSLSLMLLTRFAVITETRYRVNHLNTQLEQLHTQKEKLRVEAEKVSKSRWIESEAIDRLDMQYPSPEQILYIHVHPAEVAELSSQLSSKIEENPTYHVASNNNLNKVFDIIVGLFKI</sequence>
<evidence type="ECO:0008006" key="6">
    <source>
        <dbReference type="Google" id="ProtNLM"/>
    </source>
</evidence>
<dbReference type="RefSeq" id="WP_090437714.1">
    <property type="nucleotide sequence ID" value="NZ_FOHU01000001.1"/>
</dbReference>
<feature type="region of interest" description="Disordered" evidence="2">
    <location>
        <begin position="1"/>
        <end position="27"/>
    </location>
</feature>
<dbReference type="AlphaFoldDB" id="A0A1H9Y710"/>
<keyword evidence="3" id="KW-1133">Transmembrane helix</keyword>
<dbReference type="EMBL" id="FOHU01000001">
    <property type="protein sequence ID" value="SES64521.1"/>
    <property type="molecule type" value="Genomic_DNA"/>
</dbReference>
<keyword evidence="3" id="KW-0472">Membrane</keyword>